<dbReference type="EMBL" id="JAATIQ010000389">
    <property type="protein sequence ID" value="KAF4358239.1"/>
    <property type="molecule type" value="Genomic_DNA"/>
</dbReference>
<evidence type="ECO:0000313" key="4">
    <source>
        <dbReference type="Proteomes" id="UP000583929"/>
    </source>
</evidence>
<accession>A0A7J6EKJ5</accession>
<dbReference type="InterPro" id="IPR025558">
    <property type="entry name" value="DUF4283"/>
</dbReference>
<dbReference type="PROSITE" id="PS50158">
    <property type="entry name" value="ZF_CCHC"/>
    <property type="match status" value="1"/>
</dbReference>
<keyword evidence="1" id="KW-0863">Zinc-finger</keyword>
<evidence type="ECO:0000256" key="1">
    <source>
        <dbReference type="PROSITE-ProRule" id="PRU00047"/>
    </source>
</evidence>
<dbReference type="Pfam" id="PF14111">
    <property type="entry name" value="DUF4283"/>
    <property type="match status" value="1"/>
</dbReference>
<dbReference type="Pfam" id="PF14392">
    <property type="entry name" value="zf-CCHC_4"/>
    <property type="match status" value="1"/>
</dbReference>
<keyword evidence="4" id="KW-1185">Reference proteome</keyword>
<organism evidence="3 4">
    <name type="scientific">Cannabis sativa</name>
    <name type="common">Hemp</name>
    <name type="synonym">Marijuana</name>
    <dbReference type="NCBI Taxonomy" id="3483"/>
    <lineage>
        <taxon>Eukaryota</taxon>
        <taxon>Viridiplantae</taxon>
        <taxon>Streptophyta</taxon>
        <taxon>Embryophyta</taxon>
        <taxon>Tracheophyta</taxon>
        <taxon>Spermatophyta</taxon>
        <taxon>Magnoliopsida</taxon>
        <taxon>eudicotyledons</taxon>
        <taxon>Gunneridae</taxon>
        <taxon>Pentapetalae</taxon>
        <taxon>rosids</taxon>
        <taxon>fabids</taxon>
        <taxon>Rosales</taxon>
        <taxon>Cannabaceae</taxon>
        <taxon>Cannabis</taxon>
    </lineage>
</organism>
<gene>
    <name evidence="3" type="ORF">G4B88_030543</name>
</gene>
<reference evidence="3 4" key="1">
    <citation type="journal article" date="2020" name="bioRxiv">
        <title>Sequence and annotation of 42 cannabis genomes reveals extensive copy number variation in cannabinoid synthesis and pathogen resistance genes.</title>
        <authorList>
            <person name="Mckernan K.J."/>
            <person name="Helbert Y."/>
            <person name="Kane L.T."/>
            <person name="Ebling H."/>
            <person name="Zhang L."/>
            <person name="Liu B."/>
            <person name="Eaton Z."/>
            <person name="Mclaughlin S."/>
            <person name="Kingan S."/>
            <person name="Baybayan P."/>
            <person name="Concepcion G."/>
            <person name="Jordan M."/>
            <person name="Riva A."/>
            <person name="Barbazuk W."/>
            <person name="Harkins T."/>
        </authorList>
    </citation>
    <scope>NUCLEOTIDE SEQUENCE [LARGE SCALE GENOMIC DNA]</scope>
    <source>
        <strain evidence="4">cv. Jamaican Lion 4</strain>
        <tissue evidence="3">Leaf</tissue>
    </source>
</reference>
<dbReference type="InterPro" id="IPR001878">
    <property type="entry name" value="Znf_CCHC"/>
</dbReference>
<keyword evidence="1" id="KW-0479">Metal-binding</keyword>
<dbReference type="PANTHER" id="PTHR31286">
    <property type="entry name" value="GLYCINE-RICH CELL WALL STRUCTURAL PROTEIN 1.8-LIKE"/>
    <property type="match status" value="1"/>
</dbReference>
<dbReference type="GO" id="GO:0008270">
    <property type="term" value="F:zinc ion binding"/>
    <property type="evidence" value="ECO:0007669"/>
    <property type="project" value="UniProtKB-KW"/>
</dbReference>
<dbReference type="GO" id="GO:0003676">
    <property type="term" value="F:nucleic acid binding"/>
    <property type="evidence" value="ECO:0007669"/>
    <property type="project" value="InterPro"/>
</dbReference>
<evidence type="ECO:0000313" key="3">
    <source>
        <dbReference type="EMBL" id="KAF4358239.1"/>
    </source>
</evidence>
<keyword evidence="1" id="KW-0862">Zinc</keyword>
<dbReference type="PANTHER" id="PTHR31286:SF167">
    <property type="entry name" value="OS09G0268800 PROTEIN"/>
    <property type="match status" value="1"/>
</dbReference>
<proteinExistence type="predicted"/>
<dbReference type="AlphaFoldDB" id="A0A7J6EKJ5"/>
<feature type="domain" description="CCHC-type" evidence="2">
    <location>
        <begin position="215"/>
        <end position="230"/>
    </location>
</feature>
<protein>
    <recommendedName>
        <fullName evidence="2">CCHC-type domain-containing protein</fullName>
    </recommendedName>
</protein>
<dbReference type="Proteomes" id="UP000583929">
    <property type="component" value="Unassembled WGS sequence"/>
</dbReference>
<dbReference type="InterPro" id="IPR040256">
    <property type="entry name" value="At4g02000-like"/>
</dbReference>
<evidence type="ECO:0000259" key="2">
    <source>
        <dbReference type="PROSITE" id="PS50158"/>
    </source>
</evidence>
<dbReference type="InterPro" id="IPR025836">
    <property type="entry name" value="Zn_knuckle_CX2CX4HX4C"/>
</dbReference>
<sequence>MHPMPDLAMEDLLDRTGKLRVKDEDGWEIDEEKESEVGKSCLLGRFCSNKNMNRNLIRTILGRIWGLDEVDWGVKIKKATTDATFMIFSFKNEADLARIEKRSPWLLNNGVLILQKFSKLPTKWEEELKCFPLTGRVLNLPTKSITRNNMLRLASMAGDVIEIQKEEVTRITMNGFFWFKVWVSIENPLCPGFLFPNCGAKIWLPFRYERLPYMCFSCGRIGHDFRTCEKHPVTISDGNGCSSPAYGAWMKVEDKPMGLKERKAITEERGNEVFRNRTTDRVAGGDECRKTFEGISIGEVQKIDQIPNITNRNSINTKVSNSKLSIPFDFSNLLGSFKDKRVEKDFEKNSGSGLKRRADFWEMLNKEEGMGSEPGKRLHREGIGEIVDSGLHINKEGEEWIDIPITMGKELGGEVLNQKGGRKKRVVAKRNKKVDTKLKAPIIASNEDLAESSRWRVEEGSRVRVNEDRWIPRGAPFTLRTPALVPPNTYVNTLLDDSGNWRIESLEKIMHKDDIPWVVGIQTRSDRGEDALIEETIGHALWKCPRLKVVWQTAGFWHLFPRDIEFMTDLLEFFIYMKTKCSTEEFETFLGLSWLVWNQRNQRIFQNKKTDFESWIPWAIDYTKSLLQRDINTKNQQTIHGKRSWKAPTAGTFMVNCDASVVSNLQGYSLAAVIRNAEGKLVAAEVKFKSGFVSVIMAELLAVKLGLLLVQKMQAKPFLKYAS</sequence>
<name>A0A7J6EKJ5_CANSA</name>
<comment type="caution">
    <text evidence="3">The sequence shown here is derived from an EMBL/GenBank/DDBJ whole genome shotgun (WGS) entry which is preliminary data.</text>
</comment>